<accession>A0ABY8BYS2</accession>
<proteinExistence type="predicted"/>
<organism evidence="1 2">
    <name type="scientific">Microbacterium horticulturae</name>
    <dbReference type="NCBI Taxonomy" id="3028316"/>
    <lineage>
        <taxon>Bacteria</taxon>
        <taxon>Bacillati</taxon>
        <taxon>Actinomycetota</taxon>
        <taxon>Actinomycetes</taxon>
        <taxon>Micrococcales</taxon>
        <taxon>Microbacteriaceae</taxon>
        <taxon>Microbacterium</taxon>
    </lineage>
</organism>
<dbReference type="Proteomes" id="UP001214553">
    <property type="component" value="Chromosome"/>
</dbReference>
<protein>
    <submittedName>
        <fullName evidence="1">Uncharacterized protein</fullName>
    </submittedName>
</protein>
<dbReference type="EMBL" id="CP119108">
    <property type="protein sequence ID" value="WEG08612.1"/>
    <property type="molecule type" value="Genomic_DNA"/>
</dbReference>
<evidence type="ECO:0000313" key="2">
    <source>
        <dbReference type="Proteomes" id="UP001214553"/>
    </source>
</evidence>
<reference evidence="1 2" key="1">
    <citation type="submission" date="2023-03" db="EMBL/GenBank/DDBJ databases">
        <title>Genome sequence of Microbacterium sp. KACC 23027.</title>
        <authorList>
            <person name="Kim S."/>
            <person name="Heo J."/>
            <person name="Kwon S.-W."/>
        </authorList>
    </citation>
    <scope>NUCLEOTIDE SEQUENCE [LARGE SCALE GENOMIC DNA]</scope>
    <source>
        <strain evidence="1 2">KACC 23027</strain>
    </source>
</reference>
<name>A0ABY8BYS2_9MICO</name>
<gene>
    <name evidence="1" type="ORF">PU630_15410</name>
</gene>
<sequence length="122" mass="13344">MIISAIDNSSLLSAQELLRVLGAQFGTDNVKLHTSENRFQINVEVPGEPPFQVVAPNDKQLDSEGTEVQDLQVAVAVRQALPVDAPRIVALQPESYVFVDLTPGITAEEIRTGWRDISEGDF</sequence>
<keyword evidence="2" id="KW-1185">Reference proteome</keyword>
<dbReference type="RefSeq" id="WP_275277940.1">
    <property type="nucleotide sequence ID" value="NZ_CP119108.1"/>
</dbReference>
<evidence type="ECO:0000313" key="1">
    <source>
        <dbReference type="EMBL" id="WEG08612.1"/>
    </source>
</evidence>